<dbReference type="GO" id="GO:0005783">
    <property type="term" value="C:endoplasmic reticulum"/>
    <property type="evidence" value="ECO:0007669"/>
    <property type="project" value="TreeGrafter"/>
</dbReference>
<protein>
    <submittedName>
        <fullName evidence="6">Uncharacterized protein</fullName>
    </submittedName>
</protein>
<dbReference type="GO" id="GO:0019433">
    <property type="term" value="P:triglyceride catabolic process"/>
    <property type="evidence" value="ECO:0007669"/>
    <property type="project" value="TreeGrafter"/>
</dbReference>
<dbReference type="PRINTS" id="PR00081">
    <property type="entry name" value="GDHRDH"/>
</dbReference>
<organism evidence="6 7">
    <name type="scientific">Talaromyces amestolkiae</name>
    <dbReference type="NCBI Taxonomy" id="1196081"/>
    <lineage>
        <taxon>Eukaryota</taxon>
        <taxon>Fungi</taxon>
        <taxon>Dikarya</taxon>
        <taxon>Ascomycota</taxon>
        <taxon>Pezizomycotina</taxon>
        <taxon>Eurotiomycetes</taxon>
        <taxon>Eurotiomycetidae</taxon>
        <taxon>Eurotiales</taxon>
        <taxon>Trichocomaceae</taxon>
        <taxon>Talaromyces</taxon>
        <taxon>Talaromyces sect. Talaromyces</taxon>
    </lineage>
</organism>
<dbReference type="InterPro" id="IPR002347">
    <property type="entry name" value="SDR_fam"/>
</dbReference>
<dbReference type="GO" id="GO:0000140">
    <property type="term" value="F:acylglycerone-phosphate reductase (NADP+) activity"/>
    <property type="evidence" value="ECO:0007669"/>
    <property type="project" value="TreeGrafter"/>
</dbReference>
<dbReference type="CDD" id="cd05374">
    <property type="entry name" value="17beta-HSD-like_SDR_c"/>
    <property type="match status" value="1"/>
</dbReference>
<dbReference type="InterPro" id="IPR020904">
    <property type="entry name" value="Sc_DH/Rdtase_CS"/>
</dbReference>
<dbReference type="AlphaFoldDB" id="A0A364L8C2"/>
<dbReference type="Pfam" id="PF00106">
    <property type="entry name" value="adh_short"/>
    <property type="match status" value="1"/>
</dbReference>
<keyword evidence="3" id="KW-0560">Oxidoreductase</keyword>
<gene>
    <name evidence="6" type="ORF">BHQ10_008069</name>
</gene>
<evidence type="ECO:0000313" key="6">
    <source>
        <dbReference type="EMBL" id="RAO72057.1"/>
    </source>
</evidence>
<comment type="caution">
    <text evidence="6">The sequence shown here is derived from an EMBL/GenBank/DDBJ whole genome shotgun (WGS) entry which is preliminary data.</text>
</comment>
<reference evidence="6 7" key="1">
    <citation type="journal article" date="2017" name="Biotechnol. Biofuels">
        <title>Differential beta-glucosidase expression as a function of carbon source availability in Talaromyces amestolkiae: a genomic and proteomic approach.</title>
        <authorList>
            <person name="de Eugenio L.I."/>
            <person name="Mendez-Liter J.A."/>
            <person name="Nieto-Dominguez M."/>
            <person name="Alonso L."/>
            <person name="Gil-Munoz J."/>
            <person name="Barriuso J."/>
            <person name="Prieto A."/>
            <person name="Martinez M.J."/>
        </authorList>
    </citation>
    <scope>NUCLEOTIDE SEQUENCE [LARGE SCALE GENOMIC DNA]</scope>
    <source>
        <strain evidence="6 7">CIB</strain>
    </source>
</reference>
<dbReference type="GeneID" id="63797284"/>
<evidence type="ECO:0000256" key="3">
    <source>
        <dbReference type="ARBA" id="ARBA00023002"/>
    </source>
</evidence>
<evidence type="ECO:0000256" key="4">
    <source>
        <dbReference type="RuleBase" id="RU000363"/>
    </source>
</evidence>
<evidence type="ECO:0000256" key="2">
    <source>
        <dbReference type="ARBA" id="ARBA00022857"/>
    </source>
</evidence>
<keyword evidence="2" id="KW-0521">NADP</keyword>
<dbReference type="SUPFAM" id="SSF51735">
    <property type="entry name" value="NAD(P)-binding Rossmann-fold domains"/>
    <property type="match status" value="1"/>
</dbReference>
<dbReference type="PROSITE" id="PS00061">
    <property type="entry name" value="ADH_SHORT"/>
    <property type="match status" value="1"/>
</dbReference>
<accession>A0A364L8C2</accession>
<dbReference type="GO" id="GO:0006654">
    <property type="term" value="P:phosphatidic acid biosynthetic process"/>
    <property type="evidence" value="ECO:0007669"/>
    <property type="project" value="TreeGrafter"/>
</dbReference>
<dbReference type="Proteomes" id="UP000249363">
    <property type="component" value="Unassembled WGS sequence"/>
</dbReference>
<sequence length="415" mass="44177">MSLKSVLVTGCSAGGIGAAIALLLARNGHHVFATARNNSKLPEELITLSNVTVLSLDVTSMPSVIAAAKAVSESGRGLDVLVNNAGLGYVIPILDMDIERAQALYDTNLWGSVRMIQTFKDLLIASRGRIVNIISCGAVVPLPWHAPYCSAKIAMANISETLRHELSPFGVSVVAVMAGTVATNFDANVNKFSLPPGSLYESIKDNINGWVTGTAKPVGGPVDEFAQTVLQDIVGKGKDGIVYRGPNAAAMGFVASWLPTWVTDKIMRSSNSGIPALKILNDTSALLSNVNQTNPKRRAGVAANRAVGPFFLRLVTSRLQSNPVLILPPQRQLVIIASGTIVIVIATRVNPQSHLSELSIKRIVFSLLPGKRSDSRLSAAIRAKGRKQPPSQIRPAPSRPDHHGRSCHLLRARPA</sequence>
<dbReference type="PANTHER" id="PTHR44169:SF6">
    <property type="entry name" value="NADPH-DEPENDENT 1-ACYLDIHYDROXYACETONE PHOSPHATE REDUCTASE"/>
    <property type="match status" value="1"/>
</dbReference>
<evidence type="ECO:0000313" key="7">
    <source>
        <dbReference type="Proteomes" id="UP000249363"/>
    </source>
</evidence>
<dbReference type="EMBL" id="MIKG01000018">
    <property type="protein sequence ID" value="RAO72057.1"/>
    <property type="molecule type" value="Genomic_DNA"/>
</dbReference>
<evidence type="ECO:0000256" key="5">
    <source>
        <dbReference type="SAM" id="MobiDB-lite"/>
    </source>
</evidence>
<dbReference type="InterPro" id="IPR036291">
    <property type="entry name" value="NAD(P)-bd_dom_sf"/>
</dbReference>
<feature type="region of interest" description="Disordered" evidence="5">
    <location>
        <begin position="381"/>
        <end position="415"/>
    </location>
</feature>
<proteinExistence type="inferred from homology"/>
<dbReference type="RefSeq" id="XP_040736572.1">
    <property type="nucleotide sequence ID" value="XM_040880834.1"/>
</dbReference>
<dbReference type="PRINTS" id="PR00080">
    <property type="entry name" value="SDRFAMILY"/>
</dbReference>
<dbReference type="Gene3D" id="3.40.50.720">
    <property type="entry name" value="NAD(P)-binding Rossmann-like Domain"/>
    <property type="match status" value="1"/>
</dbReference>
<evidence type="ECO:0000256" key="1">
    <source>
        <dbReference type="ARBA" id="ARBA00006484"/>
    </source>
</evidence>
<dbReference type="STRING" id="1196081.A0A364L8C2"/>
<comment type="similarity">
    <text evidence="1 4">Belongs to the short-chain dehydrogenases/reductases (SDR) family.</text>
</comment>
<dbReference type="PANTHER" id="PTHR44169">
    <property type="entry name" value="NADPH-DEPENDENT 1-ACYLDIHYDROXYACETONE PHOSPHATE REDUCTASE"/>
    <property type="match status" value="1"/>
</dbReference>
<dbReference type="GO" id="GO:0004806">
    <property type="term" value="F:triacylglycerol lipase activity"/>
    <property type="evidence" value="ECO:0007669"/>
    <property type="project" value="TreeGrafter"/>
</dbReference>
<dbReference type="OrthoDB" id="2102561at2759"/>
<keyword evidence="7" id="KW-1185">Reference proteome</keyword>
<feature type="compositionally biased region" description="Basic residues" evidence="5">
    <location>
        <begin position="405"/>
        <end position="415"/>
    </location>
</feature>
<name>A0A364L8C2_TALAM</name>
<dbReference type="GO" id="GO:0005811">
    <property type="term" value="C:lipid droplet"/>
    <property type="evidence" value="ECO:0007669"/>
    <property type="project" value="TreeGrafter"/>
</dbReference>